<evidence type="ECO:0008006" key="4">
    <source>
        <dbReference type="Google" id="ProtNLM"/>
    </source>
</evidence>
<proteinExistence type="predicted"/>
<accession>A0A518GEX4</accession>
<evidence type="ECO:0000313" key="3">
    <source>
        <dbReference type="Proteomes" id="UP000318017"/>
    </source>
</evidence>
<dbReference type="AlphaFoldDB" id="A0A518GEX4"/>
<reference evidence="2 3" key="1">
    <citation type="submission" date="2019-02" db="EMBL/GenBank/DDBJ databases">
        <title>Deep-cultivation of Planctomycetes and their phenomic and genomic characterization uncovers novel biology.</title>
        <authorList>
            <person name="Wiegand S."/>
            <person name="Jogler M."/>
            <person name="Boedeker C."/>
            <person name="Pinto D."/>
            <person name="Vollmers J."/>
            <person name="Rivas-Marin E."/>
            <person name="Kohn T."/>
            <person name="Peeters S.H."/>
            <person name="Heuer A."/>
            <person name="Rast P."/>
            <person name="Oberbeckmann S."/>
            <person name="Bunk B."/>
            <person name="Jeske O."/>
            <person name="Meyerdierks A."/>
            <person name="Storesund J.E."/>
            <person name="Kallscheuer N."/>
            <person name="Luecker S."/>
            <person name="Lage O.M."/>
            <person name="Pohl T."/>
            <person name="Merkel B.J."/>
            <person name="Hornburger P."/>
            <person name="Mueller R.-W."/>
            <person name="Bruemmer F."/>
            <person name="Labrenz M."/>
            <person name="Spormann A.M."/>
            <person name="Op den Camp H."/>
            <person name="Overmann J."/>
            <person name="Amann R."/>
            <person name="Jetten M.S.M."/>
            <person name="Mascher T."/>
            <person name="Medema M.H."/>
            <person name="Devos D.P."/>
            <person name="Kaster A.-K."/>
            <person name="Ovreas L."/>
            <person name="Rohde M."/>
            <person name="Galperin M.Y."/>
            <person name="Jogler C."/>
        </authorList>
    </citation>
    <scope>NUCLEOTIDE SEQUENCE [LARGE SCALE GENOMIC DNA]</scope>
    <source>
        <strain evidence="2 3">Q31a</strain>
    </source>
</reference>
<evidence type="ECO:0000313" key="2">
    <source>
        <dbReference type="EMBL" id="QDV27155.1"/>
    </source>
</evidence>
<dbReference type="OrthoDB" id="598142at2"/>
<sequence length="126" mass="13895">MSEAKVKGIVHVIEDTKTFGQKGFRKRQVVLEQDNGRFQNYIPIDFIQDGCDQADNLNVGDEVEVSYRLGGRKWQRDAASEVKYFLSCEALNFVVLSGGAAAPAAGANPNDAFSEAAYEEDDEVPF</sequence>
<dbReference type="EMBL" id="CP036298">
    <property type="protein sequence ID" value="QDV27155.1"/>
    <property type="molecule type" value="Genomic_DNA"/>
</dbReference>
<keyword evidence="3" id="KW-1185">Reference proteome</keyword>
<dbReference type="KEGG" id="ahel:Q31a_55420"/>
<dbReference type="InterPro" id="IPR021474">
    <property type="entry name" value="DUF3127"/>
</dbReference>
<feature type="region of interest" description="Disordered" evidence="1">
    <location>
        <begin position="102"/>
        <end position="126"/>
    </location>
</feature>
<gene>
    <name evidence="2" type="ORF">Q31a_55420</name>
</gene>
<evidence type="ECO:0000256" key="1">
    <source>
        <dbReference type="SAM" id="MobiDB-lite"/>
    </source>
</evidence>
<dbReference type="Proteomes" id="UP000318017">
    <property type="component" value="Chromosome"/>
</dbReference>
<protein>
    <recommendedName>
        <fullName evidence="4">DUF3127 domain-containing protein</fullName>
    </recommendedName>
</protein>
<feature type="compositionally biased region" description="Acidic residues" evidence="1">
    <location>
        <begin position="117"/>
        <end position="126"/>
    </location>
</feature>
<dbReference type="RefSeq" id="WP_145084104.1">
    <property type="nucleotide sequence ID" value="NZ_CP036298.1"/>
</dbReference>
<organism evidence="2 3">
    <name type="scientific">Aureliella helgolandensis</name>
    <dbReference type="NCBI Taxonomy" id="2527968"/>
    <lineage>
        <taxon>Bacteria</taxon>
        <taxon>Pseudomonadati</taxon>
        <taxon>Planctomycetota</taxon>
        <taxon>Planctomycetia</taxon>
        <taxon>Pirellulales</taxon>
        <taxon>Pirellulaceae</taxon>
        <taxon>Aureliella</taxon>
    </lineage>
</organism>
<dbReference type="Pfam" id="PF11325">
    <property type="entry name" value="DUF3127"/>
    <property type="match status" value="1"/>
</dbReference>
<name>A0A518GEX4_9BACT</name>